<dbReference type="SUPFAM" id="SSF53244">
    <property type="entry name" value="MurD-like peptide ligases, peptide-binding domain"/>
    <property type="match status" value="1"/>
</dbReference>
<dbReference type="GO" id="GO:0016881">
    <property type="term" value="F:acid-amino acid ligase activity"/>
    <property type="evidence" value="ECO:0007669"/>
    <property type="project" value="InterPro"/>
</dbReference>
<evidence type="ECO:0000259" key="3">
    <source>
        <dbReference type="Pfam" id="PF02875"/>
    </source>
</evidence>
<dbReference type="Gene3D" id="3.40.1190.10">
    <property type="entry name" value="Mur-like, catalytic domain"/>
    <property type="match status" value="1"/>
</dbReference>
<feature type="domain" description="Mur ligase central" evidence="4">
    <location>
        <begin position="148"/>
        <end position="310"/>
    </location>
</feature>
<dbReference type="AlphaFoldDB" id="A0A3E1IZW5"/>
<dbReference type="GO" id="GO:0051301">
    <property type="term" value="P:cell division"/>
    <property type="evidence" value="ECO:0007669"/>
    <property type="project" value="UniProtKB-KW"/>
</dbReference>
<dbReference type="EMBL" id="LRTV01000007">
    <property type="protein sequence ID" value="RFD79660.1"/>
    <property type="molecule type" value="Genomic_DNA"/>
</dbReference>
<dbReference type="InterPro" id="IPR036565">
    <property type="entry name" value="Mur-like_cat_sf"/>
</dbReference>
<name>A0A3E1IZW5_GARVA</name>
<evidence type="ECO:0000259" key="4">
    <source>
        <dbReference type="Pfam" id="PF08245"/>
    </source>
</evidence>
<evidence type="ECO:0000313" key="5">
    <source>
        <dbReference type="EMBL" id="RFD79660.1"/>
    </source>
</evidence>
<dbReference type="InterPro" id="IPR036615">
    <property type="entry name" value="Mur_ligase_C_dom_sf"/>
</dbReference>
<protein>
    <submittedName>
        <fullName evidence="5">UDP-N-acetylmuramoyl-L-alanyl-D-glutamate--2, 6-diaminopimelate ligase</fullName>
    </submittedName>
</protein>
<dbReference type="PANTHER" id="PTHR23135:SF4">
    <property type="entry name" value="UDP-N-ACETYLMURAMOYL-L-ALANYL-D-GLUTAMATE--2,6-DIAMINOPIMELATE LIGASE MURE HOMOLOG, CHLOROPLASTIC"/>
    <property type="match status" value="1"/>
</dbReference>
<dbReference type="Gene3D" id="3.90.190.20">
    <property type="entry name" value="Mur ligase, C-terminal domain"/>
    <property type="match status" value="1"/>
</dbReference>
<dbReference type="OrthoDB" id="9800958at2"/>
<sequence length="596" mass="66849">MTTQDTLSLESASRLLQHYGLLREMIQYRHNNATQSASDADTTHVRNEIWSLNASDFETVKANEAFEHITYDTRDIKPGTLLFVKGNFKAEYLNGADEKGLIAYVSEQSYAQNTHAVGIIVNDVRKAMSVLSAAYYRSPQEHLSIVGITGTKGKTTTAYFTHAILNAHFRGKAALFSSVDNCLDGKHYTESNLTTPESLDAFRMMREAVDNGMQYLVMEVSSQAYKVDRVFGLKFDVGAFLNISPDHISSIEHPTFEDYLYCKRQLIANSKCLVLNADTDHADLLMQDAEQHHTKVTTVARFKDEEEADNTNSDNSNTICEEKITDTLDNYPKLMLPDYAAIPVDSHSETYYIAKLASESNNDNDNCENESNCENALEEAHYNPIDTFTLSIAGFFNYENATAAIAIANELGIGDDVQALHAIETITISGRMEVFNDTHSNMVAVVDYAHNYISTKSVIDFVQERYGNENPRITLITGSTGDKAVDRRKEIVDAAQNRIDEFIFTAEDTNTESVSDICTIMQGYVTNPHVASQIILDRTQAIETAYAEAQKSTQEEKRRNILLVIGKGDERWIKLHNKHIPYEGDSFIVKRLFGIQ</sequence>
<reference evidence="5 6" key="1">
    <citation type="submission" date="2016-02" db="EMBL/GenBank/DDBJ databases">
        <authorList>
            <person name="Alioto T."/>
            <person name="Alioto T."/>
        </authorList>
    </citation>
    <scope>NUCLEOTIDE SEQUENCE [LARGE SCALE GENOMIC DNA]</scope>
    <source>
        <strain evidence="5 6">NR010</strain>
    </source>
</reference>
<dbReference type="RefSeq" id="WP_116712326.1">
    <property type="nucleotide sequence ID" value="NZ_LRTV01000007.1"/>
</dbReference>
<dbReference type="PANTHER" id="PTHR23135">
    <property type="entry name" value="MUR LIGASE FAMILY MEMBER"/>
    <property type="match status" value="1"/>
</dbReference>
<dbReference type="Pfam" id="PF02875">
    <property type="entry name" value="Mur_ligase_C"/>
    <property type="match status" value="1"/>
</dbReference>
<evidence type="ECO:0000313" key="6">
    <source>
        <dbReference type="Proteomes" id="UP000259221"/>
    </source>
</evidence>
<dbReference type="InterPro" id="IPR004101">
    <property type="entry name" value="Mur_ligase_C"/>
</dbReference>
<dbReference type="Gene3D" id="3.40.1390.10">
    <property type="entry name" value="MurE/MurF, N-terminal domain"/>
    <property type="match status" value="1"/>
</dbReference>
<feature type="domain" description="Mur ligase C-terminal" evidence="3">
    <location>
        <begin position="430"/>
        <end position="567"/>
    </location>
</feature>
<dbReference type="Pfam" id="PF08245">
    <property type="entry name" value="Mur_ligase_M"/>
    <property type="match status" value="1"/>
</dbReference>
<gene>
    <name evidence="5" type="ORF">AXE77_04095</name>
</gene>
<proteinExistence type="predicted"/>
<keyword evidence="5" id="KW-0436">Ligase</keyword>
<keyword evidence="2" id="KW-0131">Cell cycle</keyword>
<dbReference type="InterPro" id="IPR013221">
    <property type="entry name" value="Mur_ligase_cen"/>
</dbReference>
<dbReference type="Proteomes" id="UP000259221">
    <property type="component" value="Unassembled WGS sequence"/>
</dbReference>
<dbReference type="NCBIfam" id="NF001129">
    <property type="entry name" value="PRK00139.2-3"/>
    <property type="match status" value="1"/>
</dbReference>
<evidence type="ECO:0000256" key="1">
    <source>
        <dbReference type="ARBA" id="ARBA00022618"/>
    </source>
</evidence>
<dbReference type="GO" id="GO:0005524">
    <property type="term" value="F:ATP binding"/>
    <property type="evidence" value="ECO:0007669"/>
    <property type="project" value="InterPro"/>
</dbReference>
<evidence type="ECO:0000256" key="2">
    <source>
        <dbReference type="ARBA" id="ARBA00023306"/>
    </source>
</evidence>
<dbReference type="SUPFAM" id="SSF63418">
    <property type="entry name" value="MurE/MurF N-terminal domain"/>
    <property type="match status" value="1"/>
</dbReference>
<dbReference type="SUPFAM" id="SSF53623">
    <property type="entry name" value="MurD-like peptide ligases, catalytic domain"/>
    <property type="match status" value="1"/>
</dbReference>
<comment type="caution">
    <text evidence="5">The sequence shown here is derived from an EMBL/GenBank/DDBJ whole genome shotgun (WGS) entry which is preliminary data.</text>
</comment>
<accession>A0A3E1IZW5</accession>
<organism evidence="5 6">
    <name type="scientific">Gardnerella vaginalis</name>
    <dbReference type="NCBI Taxonomy" id="2702"/>
    <lineage>
        <taxon>Bacteria</taxon>
        <taxon>Bacillati</taxon>
        <taxon>Actinomycetota</taxon>
        <taxon>Actinomycetes</taxon>
        <taxon>Bifidobacteriales</taxon>
        <taxon>Bifidobacteriaceae</taxon>
        <taxon>Gardnerella</taxon>
    </lineage>
</organism>
<dbReference type="InterPro" id="IPR035911">
    <property type="entry name" value="MurE/MurF_N"/>
</dbReference>
<keyword evidence="1" id="KW-0132">Cell division</keyword>